<dbReference type="AlphaFoldDB" id="A0A1A8WJZ1"/>
<protein>
    <submittedName>
        <fullName evidence="1">PIR Superfamily Protein</fullName>
    </submittedName>
</protein>
<accession>A0A1A8WJZ1</accession>
<dbReference type="InterPro" id="IPR008780">
    <property type="entry name" value="Plasmodium_Vir"/>
</dbReference>
<gene>
    <name evidence="1" type="ORF">POVCU2_0080040</name>
</gene>
<proteinExistence type="predicted"/>
<dbReference type="EMBL" id="FLQU01001489">
    <property type="protein sequence ID" value="SBS93269.1"/>
    <property type="molecule type" value="Genomic_DNA"/>
</dbReference>
<name>A0A1A8WJZ1_PLAOA</name>
<dbReference type="Pfam" id="PF05795">
    <property type="entry name" value="Plasmodium_Vir"/>
    <property type="match status" value="2"/>
</dbReference>
<organism evidence="1 2">
    <name type="scientific">Plasmodium ovale curtisi</name>
    <dbReference type="NCBI Taxonomy" id="864141"/>
    <lineage>
        <taxon>Eukaryota</taxon>
        <taxon>Sar</taxon>
        <taxon>Alveolata</taxon>
        <taxon>Apicomplexa</taxon>
        <taxon>Aconoidasida</taxon>
        <taxon>Haemosporida</taxon>
        <taxon>Plasmodiidae</taxon>
        <taxon>Plasmodium</taxon>
        <taxon>Plasmodium (Plasmodium)</taxon>
    </lineage>
</organism>
<reference evidence="2" key="1">
    <citation type="submission" date="2016-05" db="EMBL/GenBank/DDBJ databases">
        <authorList>
            <person name="Naeem Raeece"/>
        </authorList>
    </citation>
    <scope>NUCLEOTIDE SEQUENCE [LARGE SCALE GENOMIC DNA]</scope>
</reference>
<evidence type="ECO:0000313" key="1">
    <source>
        <dbReference type="EMBL" id="SBS93269.1"/>
    </source>
</evidence>
<dbReference type="Proteomes" id="UP000078560">
    <property type="component" value="Unassembled WGS sequence"/>
</dbReference>
<sequence>MITKCDEETEMPSCKMYNILSMKNGDSGKFNDECDSIQRKLGYSGISDLCKKLAVNLVYFCSNDDQNNPLNYNCEFINYWLFGEIFSNSSLRDNSMIYGVKIQFLYTWSKIVEILGCGNKCIKNNQLFNSILVNDLKFRKDMHDYIYDFDNFYKIATASEQIDNKYCIYLEYMHKKYVHFKDSCQNISRKCFHDAREFEKYNPEKLCEKFQCKDESLCAKYFDEASTRGNPREVGSPEEAEQLDAIDSETAISEPNLETSSILTTVGPSLLGLFITSFLIFKFKPVRSWFNNRIIKNKKIEEYMDDEANNEILNNYFNLENTESETNGYGIAYHSA</sequence>
<evidence type="ECO:0000313" key="2">
    <source>
        <dbReference type="Proteomes" id="UP000078560"/>
    </source>
</evidence>